<gene>
    <name evidence="6" type="ORF">NUM_01270</name>
</gene>
<dbReference type="PANTHER" id="PTHR30055">
    <property type="entry name" value="HTH-TYPE TRANSCRIPTIONAL REGULATOR RUTR"/>
    <property type="match status" value="1"/>
</dbReference>
<dbReference type="InterPro" id="IPR001647">
    <property type="entry name" value="HTH_TetR"/>
</dbReference>
<dbReference type="Pfam" id="PF13305">
    <property type="entry name" value="TetR_C_33"/>
    <property type="match status" value="1"/>
</dbReference>
<keyword evidence="1" id="KW-0805">Transcription regulation</keyword>
<dbReference type="Gene3D" id="1.10.357.10">
    <property type="entry name" value="Tetracycline Repressor, domain 2"/>
    <property type="match status" value="1"/>
</dbReference>
<feature type="DNA-binding region" description="H-T-H motif" evidence="4">
    <location>
        <begin position="31"/>
        <end position="50"/>
    </location>
</feature>
<evidence type="ECO:0000256" key="3">
    <source>
        <dbReference type="ARBA" id="ARBA00023163"/>
    </source>
</evidence>
<dbReference type="SUPFAM" id="SSF46689">
    <property type="entry name" value="Homeodomain-like"/>
    <property type="match status" value="1"/>
</dbReference>
<feature type="domain" description="HTH tetR-type" evidence="5">
    <location>
        <begin position="8"/>
        <end position="68"/>
    </location>
</feature>
<accession>A0A8J4A976</accession>
<evidence type="ECO:0000259" key="5">
    <source>
        <dbReference type="PROSITE" id="PS50977"/>
    </source>
</evidence>
<protein>
    <submittedName>
        <fullName evidence="6">TetR family transcriptional regulator</fullName>
    </submittedName>
</protein>
<evidence type="ECO:0000313" key="7">
    <source>
        <dbReference type="Proteomes" id="UP000614996"/>
    </source>
</evidence>
<dbReference type="GO" id="GO:0000976">
    <property type="term" value="F:transcription cis-regulatory region binding"/>
    <property type="evidence" value="ECO:0007669"/>
    <property type="project" value="TreeGrafter"/>
</dbReference>
<reference evidence="7" key="1">
    <citation type="journal article" date="2021" name="Int. J. Syst. Evol. Microbiol.">
        <title>Actinocatenispora comari sp. nov., an endophytic actinomycete isolated from aerial parts of Comarum salesowianum.</title>
        <authorList>
            <person name="Oyunbileg N."/>
            <person name="Iizaka Y."/>
            <person name="Hamada M."/>
            <person name="Davaapurev B.O."/>
            <person name="Fukumoto A."/>
            <person name="Tsetseg B."/>
            <person name="Kato F."/>
            <person name="Tamura T."/>
            <person name="Batkhuu J."/>
            <person name="Anzai Y."/>
        </authorList>
    </citation>
    <scope>NUCLEOTIDE SEQUENCE [LARGE SCALE GENOMIC DNA]</scope>
    <source>
        <strain evidence="7">NUM-2625</strain>
    </source>
</reference>
<sequence length="205" mass="21827">MSPRSADPAIRTALIDAAARILAADGPGALSTRRLAAEVGASTMAVYTHFGSMDQVRQAVRRDGFARLGAELDALERTDDPVADLTADALAYLDFGLRSPELYRAMFVDRPPAGAEDPGAAQFQRLLDTVRRCIDAGRFDAVDDPLPPVWAAELWTMQHGMVVLALGEVVPGAQIRFLLADMAYRLAVGFGDDPAAARRSTGSAG</sequence>
<keyword evidence="3" id="KW-0804">Transcription</keyword>
<comment type="caution">
    <text evidence="6">The sequence shown here is derived from an EMBL/GenBank/DDBJ whole genome shotgun (WGS) entry which is preliminary data.</text>
</comment>
<dbReference type="SUPFAM" id="SSF48498">
    <property type="entry name" value="Tetracyclin repressor-like, C-terminal domain"/>
    <property type="match status" value="1"/>
</dbReference>
<dbReference type="InterPro" id="IPR050109">
    <property type="entry name" value="HTH-type_TetR-like_transc_reg"/>
</dbReference>
<dbReference type="InterPro" id="IPR025996">
    <property type="entry name" value="MT1864/Rv1816-like_C"/>
</dbReference>
<keyword evidence="2 4" id="KW-0238">DNA-binding</keyword>
<evidence type="ECO:0000256" key="4">
    <source>
        <dbReference type="PROSITE-ProRule" id="PRU00335"/>
    </source>
</evidence>
<dbReference type="GO" id="GO:0003700">
    <property type="term" value="F:DNA-binding transcription factor activity"/>
    <property type="evidence" value="ECO:0007669"/>
    <property type="project" value="TreeGrafter"/>
</dbReference>
<dbReference type="RefSeq" id="WP_207122497.1">
    <property type="nucleotide sequence ID" value="NZ_BOPO01000002.1"/>
</dbReference>
<dbReference type="Pfam" id="PF00440">
    <property type="entry name" value="TetR_N"/>
    <property type="match status" value="1"/>
</dbReference>
<proteinExistence type="predicted"/>
<dbReference type="Proteomes" id="UP000614996">
    <property type="component" value="Unassembled WGS sequence"/>
</dbReference>
<keyword evidence="7" id="KW-1185">Reference proteome</keyword>
<evidence type="ECO:0000313" key="6">
    <source>
        <dbReference type="EMBL" id="GIL24872.1"/>
    </source>
</evidence>
<evidence type="ECO:0000256" key="1">
    <source>
        <dbReference type="ARBA" id="ARBA00023015"/>
    </source>
</evidence>
<dbReference type="InterPro" id="IPR036271">
    <property type="entry name" value="Tet_transcr_reg_TetR-rel_C_sf"/>
</dbReference>
<name>A0A8J4A976_9ACTN</name>
<dbReference type="PROSITE" id="PS50977">
    <property type="entry name" value="HTH_TETR_2"/>
    <property type="match status" value="1"/>
</dbReference>
<dbReference type="InterPro" id="IPR009057">
    <property type="entry name" value="Homeodomain-like_sf"/>
</dbReference>
<dbReference type="EMBL" id="BOPO01000002">
    <property type="protein sequence ID" value="GIL24872.1"/>
    <property type="molecule type" value="Genomic_DNA"/>
</dbReference>
<organism evidence="6 7">
    <name type="scientific">Actinocatenispora comari</name>
    <dbReference type="NCBI Taxonomy" id="2807577"/>
    <lineage>
        <taxon>Bacteria</taxon>
        <taxon>Bacillati</taxon>
        <taxon>Actinomycetota</taxon>
        <taxon>Actinomycetes</taxon>
        <taxon>Micromonosporales</taxon>
        <taxon>Micromonosporaceae</taxon>
        <taxon>Actinocatenispora</taxon>
    </lineage>
</organism>
<dbReference type="PANTHER" id="PTHR30055:SF234">
    <property type="entry name" value="HTH-TYPE TRANSCRIPTIONAL REGULATOR BETI"/>
    <property type="match status" value="1"/>
</dbReference>
<evidence type="ECO:0000256" key="2">
    <source>
        <dbReference type="ARBA" id="ARBA00023125"/>
    </source>
</evidence>
<dbReference type="AlphaFoldDB" id="A0A8J4A976"/>